<gene>
    <name evidence="6" type="ORF">SNAT2548_LOCUS7864</name>
</gene>
<feature type="compositionally biased region" description="Polar residues" evidence="2">
    <location>
        <begin position="1810"/>
        <end position="1829"/>
    </location>
</feature>
<dbReference type="Pfam" id="PF00098">
    <property type="entry name" value="zf-CCHC"/>
    <property type="match status" value="1"/>
</dbReference>
<evidence type="ECO:0000313" key="6">
    <source>
        <dbReference type="EMBL" id="CAE7218557.1"/>
    </source>
</evidence>
<evidence type="ECO:0000256" key="3">
    <source>
        <dbReference type="SAM" id="Phobius"/>
    </source>
</evidence>
<keyword evidence="3" id="KW-1133">Transmembrane helix</keyword>
<keyword evidence="1" id="KW-0862">Zinc</keyword>
<dbReference type="Gene3D" id="4.10.60.10">
    <property type="entry name" value="Zinc finger, CCHC-type"/>
    <property type="match status" value="1"/>
</dbReference>
<dbReference type="InterPro" id="IPR013103">
    <property type="entry name" value="RVT_2"/>
</dbReference>
<feature type="compositionally biased region" description="Low complexity" evidence="2">
    <location>
        <begin position="305"/>
        <end position="316"/>
    </location>
</feature>
<feature type="compositionally biased region" description="Polar residues" evidence="2">
    <location>
        <begin position="1081"/>
        <end position="1095"/>
    </location>
</feature>
<feature type="compositionally biased region" description="Low complexity" evidence="2">
    <location>
        <begin position="351"/>
        <end position="366"/>
    </location>
</feature>
<dbReference type="PROSITE" id="PS50158">
    <property type="entry name" value="ZF_CCHC"/>
    <property type="match status" value="1"/>
</dbReference>
<dbReference type="InterPro" id="IPR012337">
    <property type="entry name" value="RNaseH-like_sf"/>
</dbReference>
<keyword evidence="7" id="KW-1185">Reference proteome</keyword>
<keyword evidence="1" id="KW-0479">Metal-binding</keyword>
<keyword evidence="3" id="KW-0812">Transmembrane</keyword>
<dbReference type="InterPro" id="IPR036875">
    <property type="entry name" value="Znf_CCHC_sf"/>
</dbReference>
<name>A0A812K1P0_9DINO</name>
<dbReference type="Proteomes" id="UP000604046">
    <property type="component" value="Unassembled WGS sequence"/>
</dbReference>
<evidence type="ECO:0000259" key="4">
    <source>
        <dbReference type="PROSITE" id="PS50158"/>
    </source>
</evidence>
<feature type="compositionally biased region" description="Low complexity" evidence="2">
    <location>
        <begin position="1042"/>
        <end position="1064"/>
    </location>
</feature>
<feature type="region of interest" description="Disordered" evidence="2">
    <location>
        <begin position="1125"/>
        <end position="1159"/>
    </location>
</feature>
<dbReference type="GO" id="GO:0003676">
    <property type="term" value="F:nucleic acid binding"/>
    <property type="evidence" value="ECO:0007669"/>
    <property type="project" value="InterPro"/>
</dbReference>
<feature type="domain" description="Integrase catalytic" evidence="5">
    <location>
        <begin position="707"/>
        <end position="891"/>
    </location>
</feature>
<evidence type="ECO:0000256" key="1">
    <source>
        <dbReference type="PROSITE-ProRule" id="PRU00047"/>
    </source>
</evidence>
<evidence type="ECO:0000313" key="7">
    <source>
        <dbReference type="Proteomes" id="UP000604046"/>
    </source>
</evidence>
<dbReference type="InterPro" id="IPR036397">
    <property type="entry name" value="RNaseH_sf"/>
</dbReference>
<feature type="region of interest" description="Disordered" evidence="2">
    <location>
        <begin position="1790"/>
        <end position="1860"/>
    </location>
</feature>
<reference evidence="6" key="1">
    <citation type="submission" date="2021-02" db="EMBL/GenBank/DDBJ databases">
        <authorList>
            <person name="Dougan E. K."/>
            <person name="Rhodes N."/>
            <person name="Thang M."/>
            <person name="Chan C."/>
        </authorList>
    </citation>
    <scope>NUCLEOTIDE SEQUENCE</scope>
</reference>
<feature type="domain" description="CCHC-type" evidence="4">
    <location>
        <begin position="319"/>
        <end position="332"/>
    </location>
</feature>
<keyword evidence="1" id="KW-0863">Zinc-finger</keyword>
<keyword evidence="3" id="KW-0472">Membrane</keyword>
<evidence type="ECO:0000256" key="2">
    <source>
        <dbReference type="SAM" id="MobiDB-lite"/>
    </source>
</evidence>
<evidence type="ECO:0008006" key="8">
    <source>
        <dbReference type="Google" id="ProtNLM"/>
    </source>
</evidence>
<feature type="transmembrane region" description="Helical" evidence="3">
    <location>
        <begin position="1753"/>
        <end position="1777"/>
    </location>
</feature>
<dbReference type="GO" id="GO:0015074">
    <property type="term" value="P:DNA integration"/>
    <property type="evidence" value="ECO:0007669"/>
    <property type="project" value="InterPro"/>
</dbReference>
<feature type="region of interest" description="Disordered" evidence="2">
    <location>
        <begin position="266"/>
        <end position="319"/>
    </location>
</feature>
<feature type="region of interest" description="Disordered" evidence="2">
    <location>
        <begin position="986"/>
        <end position="1108"/>
    </location>
</feature>
<dbReference type="GO" id="GO:0008270">
    <property type="term" value="F:zinc ion binding"/>
    <property type="evidence" value="ECO:0007669"/>
    <property type="project" value="UniProtKB-KW"/>
</dbReference>
<dbReference type="SMART" id="SM00343">
    <property type="entry name" value="ZnF_C2HC"/>
    <property type="match status" value="1"/>
</dbReference>
<dbReference type="Gene3D" id="3.30.420.10">
    <property type="entry name" value="Ribonuclease H-like superfamily/Ribonuclease H"/>
    <property type="match status" value="1"/>
</dbReference>
<evidence type="ECO:0000259" key="5">
    <source>
        <dbReference type="PROSITE" id="PS50994"/>
    </source>
</evidence>
<feature type="region of interest" description="Disordered" evidence="2">
    <location>
        <begin position="333"/>
        <end position="366"/>
    </location>
</feature>
<protein>
    <recommendedName>
        <fullName evidence="8">Retrovirus-related Pol polyprotein from transposon TNT 1-94</fullName>
    </recommendedName>
</protein>
<accession>A0A812K1P0</accession>
<organism evidence="6 7">
    <name type="scientific">Symbiodinium natans</name>
    <dbReference type="NCBI Taxonomy" id="878477"/>
    <lineage>
        <taxon>Eukaryota</taxon>
        <taxon>Sar</taxon>
        <taxon>Alveolata</taxon>
        <taxon>Dinophyceae</taxon>
        <taxon>Suessiales</taxon>
        <taxon>Symbiodiniaceae</taxon>
        <taxon>Symbiodinium</taxon>
    </lineage>
</organism>
<dbReference type="InterPro" id="IPR001878">
    <property type="entry name" value="Znf_CCHC"/>
</dbReference>
<dbReference type="PANTHER" id="PTHR11439">
    <property type="entry name" value="GAG-POL-RELATED RETROTRANSPOSON"/>
    <property type="match status" value="1"/>
</dbReference>
<dbReference type="SUPFAM" id="SSF53098">
    <property type="entry name" value="Ribonuclease H-like"/>
    <property type="match status" value="1"/>
</dbReference>
<feature type="compositionally biased region" description="Basic and acidic residues" evidence="2">
    <location>
        <begin position="269"/>
        <end position="303"/>
    </location>
</feature>
<dbReference type="InterPro" id="IPR001584">
    <property type="entry name" value="Integrase_cat-core"/>
</dbReference>
<proteinExistence type="predicted"/>
<dbReference type="CDD" id="cd09272">
    <property type="entry name" value="RNase_HI_RT_Ty1"/>
    <property type="match status" value="1"/>
</dbReference>
<dbReference type="SUPFAM" id="SSF57756">
    <property type="entry name" value="Retrovirus zinc finger-like domains"/>
    <property type="match status" value="1"/>
</dbReference>
<dbReference type="OrthoDB" id="439432at2759"/>
<sequence>MAQARAVSDAAQAAAQATQAAEAVMASASEARRIDALSRFIQKPDMYRPDTREQEIDQWTDWRHIMRNYLGVIDVNYLTEIDAVEAATNVEATLDAAQYPETARRSRELYAILGSFIRGRPLKLLRNVPSSNGYEAWRQLMLEMQPQTRQRQLALMTQLNSMTFDMKKSLNEQLGKYDEVVREYERISGSIYPEDLKVSTLVNAAPPALQVQLHMSLTATTTYNELKEKVLAYERSTTKWQAASGLQFPAAVANDTSTPMEVDAVIWGGKDKGRGRGGKDKDKTKGKGKDASKGKAKGKDKPKGGKPSSKTGGRTKAACHTCGKTGHFARDCWHNKGGGKGVNQVQEEHASPTSTTSASSQQPVTAAAAKAAVRRVRMTTPPMAARTEIFDISEDTIMDFALEPYHIFMISAAPAATEEPELIILDLALTQAWCLMPSQTVARQWEEPRLDGRSFAVREQCVVGNVQVPLLAIGKLLRRGWQLINDGEVKLQEPFGRTTPVGFRHNSLALRGHIRAVLLEEGSVNALTEAPRSLPPSPPIIELPLELKSILGQEGMHGLAGGVKAHFKDSANRLMDGRANPFSVISNTGVPRLTLFSMDSFGEGYFDGKGRGAPALMPSGGSQANVEIEMDDETENAYLEELASGHAVEESQKALARRPVPVAEPPAVPSEAEVKQHRLTHIPFAAWCSACVKTRSRGDKHGTRKEVDRTPVVQVDFFFTSVDPDGRPKDTEAEEHTCSMVGIDVDTRMILAVPGPNKGGGALKRYVEELVRFTISLHNEAAIIIQSDGEPAIKAVVRATTDARARLGKRTTQRTTPVGDHQANGAAERAVQTVRRLGNTLVEAVEEIHGKLPVGADLRVWAQAHAAFLYNRFHVCPHMQLTPFEAAFGGKPFDGKLCIFGETVYGKAITPYKGGAQWILGIWVGANTSNGSHHILTEKGAVEAAAVRRSSEQHPPTKFGGLPWMSLSAVVRPRKVKKLGPEPIAFPVVDSAPAEPTAPMPREALAPPRDEEAEAVEQAAKQLEATSQRSDSSDELIAGEMAPSPASRRMRPGPSSPAAAAASAELGASHKRKAEDEPNNAPAQESESSHATGTKRTQEEADLDAEPMTIRIVETVDAEWFAADGEDEDEVQEDRSNHEEPYATTSKRLETGNADTPPDIDAQTLQDMDELAEIEEIERLVKMGVLLEPVNGEDADLLTTTFATAWKSDKSTWWRRARLVARQYRWANDMDPEDTFSPASMGSLLRHVPVLSQAWGTPLWICDVKDAYLNVPQPEDEPVVVDAPLSYVKRYGPKRWKLGRILPGQRRGAQEWFLHLNVDLEAQKMESMVEVPTLYRAMAPEERKAIQVHVDDAMLTGDAHLVDPLLEELGKRYTIKVSGPFGPGDEFEFLKRRFRIEADGSITVRAAAHFYIDIHNLLGQPRLRQTPGPAGELFVADESAPLSANQATLYRRVVGKLLYIAGERPDIQVVIQYLASKASAPTEGAMRVLKHLAGFMKQTEGHGVNLKMAKGATIMEFEPHEPRSSHLVEAVSDSNFANDRTTRKSLSSGHIYINKCLVFSFVRSQKVVTLSSGEAELVALTQTVGESILMHKAWEFLVREQTLHLARSDSSVARAIASRLGVGRVKHLQTSCLWVQQWVHQKTLKVTSISTSRNPTDMGTKILSAGRLRMLCGITGMVNDSGERVGIDELQVELGKPKGWTPKMARMIQLLMAGALSGTLQGCSLDDEDYATKVGGYVLFFVNLVDTLYTESFLAMVIVFFLMAAILVYVFGITWTVEVRCGRGRSFTSRGLGPGYETQTEATEIESEPTETVTEQAATKPLQSPSSSDLPHGGQLRAVPDQLPGRDSGEQGDRARPTTTRVVETPVPLSFRYGHVSPNKLVYIAPAWGYSYHTRWCQSSRNSSKQRIEITVCQAIQRGLFPCQQCSGDDFMELKEVNPDYFDKLPKKKRR</sequence>
<dbReference type="PROSITE" id="PS50994">
    <property type="entry name" value="INTEGRASE"/>
    <property type="match status" value="1"/>
</dbReference>
<feature type="compositionally biased region" description="Low complexity" evidence="2">
    <location>
        <begin position="1016"/>
        <end position="1025"/>
    </location>
</feature>
<dbReference type="Pfam" id="PF07727">
    <property type="entry name" value="RVT_2"/>
    <property type="match status" value="1"/>
</dbReference>
<dbReference type="EMBL" id="CAJNDS010000561">
    <property type="protein sequence ID" value="CAE7218557.1"/>
    <property type="molecule type" value="Genomic_DNA"/>
</dbReference>
<feature type="compositionally biased region" description="Basic and acidic residues" evidence="2">
    <location>
        <begin position="1847"/>
        <end position="1856"/>
    </location>
</feature>
<comment type="caution">
    <text evidence="6">The sequence shown here is derived from an EMBL/GenBank/DDBJ whole genome shotgun (WGS) entry which is preliminary data.</text>
</comment>
<dbReference type="PANTHER" id="PTHR11439:SF463">
    <property type="entry name" value="REVERSE TRANSCRIPTASE TY1_COPIA-TYPE DOMAIN-CONTAINING PROTEIN"/>
    <property type="match status" value="1"/>
</dbReference>